<evidence type="ECO:0000256" key="3">
    <source>
        <dbReference type="SAM" id="Phobius"/>
    </source>
</evidence>
<dbReference type="InterPro" id="IPR027417">
    <property type="entry name" value="P-loop_NTPase"/>
</dbReference>
<feature type="compositionally biased region" description="Basic and acidic residues" evidence="2">
    <location>
        <begin position="891"/>
        <end position="907"/>
    </location>
</feature>
<accession>A0ABY2DL09</accession>
<dbReference type="Gene3D" id="3.40.50.300">
    <property type="entry name" value="P-loop containing nucleotide triphosphate hydrolases"/>
    <property type="match status" value="1"/>
</dbReference>
<organism evidence="4 5">
    <name type="scientific">Micromonospora fluostatini</name>
    <dbReference type="NCBI Taxonomy" id="1629071"/>
    <lineage>
        <taxon>Bacteria</taxon>
        <taxon>Bacillati</taxon>
        <taxon>Actinomycetota</taxon>
        <taxon>Actinomycetes</taxon>
        <taxon>Micromonosporales</taxon>
        <taxon>Micromonosporaceae</taxon>
        <taxon>Micromonospora</taxon>
    </lineage>
</organism>
<gene>
    <name evidence="4" type="ORF">E1091_02325</name>
</gene>
<keyword evidence="3" id="KW-0472">Membrane</keyword>
<evidence type="ECO:0000256" key="1">
    <source>
        <dbReference type="SAM" id="Coils"/>
    </source>
</evidence>
<keyword evidence="3" id="KW-1133">Transmembrane helix</keyword>
<keyword evidence="3" id="KW-0812">Transmembrane</keyword>
<feature type="transmembrane region" description="Helical" evidence="3">
    <location>
        <begin position="225"/>
        <end position="246"/>
    </location>
</feature>
<evidence type="ECO:0000256" key="2">
    <source>
        <dbReference type="SAM" id="MobiDB-lite"/>
    </source>
</evidence>
<proteinExistence type="predicted"/>
<feature type="region of interest" description="Disordered" evidence="2">
    <location>
        <begin position="886"/>
        <end position="913"/>
    </location>
</feature>
<sequence>MAAPTLHPRYVAPRGGLPRGVKMSNLWKDASGVIVPHPTEVPVDQETFLPTGTLWVCLKSDGEQTCPTVAWTFGEDDVPSPRCCADHPVELVPVEVFARDTNPVAGGRARAAEAVRMVIDRRRQAAIDAARAKVEALRDGAQGQARKAHADLKDHIPSAGAGLGVLGAGLTVVSLDNAALEWALGIGLATAGAVAAYAVAYLVGRMRPPRKGKSEVGRDRRARTVALRYAVASLSSGAWLAAAGAANATLDTPQGCVALAFGLLFVWAVCRTYWKELSDRRDRLRDMVRRRAEEEARKELERLAAEQAAAEEARRQAEEARLAAERAQETAVVEEVATPATPEAMGEWMAAEWRRISGLATVPGSLKQVLPHTRILPKLTRRLTSYVEGETVHIGWEFMVDAAPGALVPLAGQEASPLAYAKGWIADVMNKAPYLVTVVDRPDNKPNRAVLIVSDEAPLGETVHWKGKAGIRIAPNGAMYGHMGRTLLGDDVEEVLYVPGQAGGSSTFGVTGSGKSVNGQIAILNRLATGRILPVLHDPKMFMDYLELVGVIPMGCTQEHREVIWRSLDMERQRRQKYLSTLRTTDRHGREGRPVEPVWDVERDGPVLWALWEEFHEQAADEKFIKRLLYTVRLQRATAIHQAIATQSGGLADMGDSVLRDQINMIAMKLARMSDHSALMTGYKGPYRPSGLPRLPGAMLYICGDADPIPMRGAFVTRKDVEGSLYDQLYSPSGELLLPAPTLPDATIEVFKREGLWDVWEMGKGPNGLDKLLADAERIATTVDTTSATVTGGTKVVATGPQVHAKDVLMALIATKPGSSRGDVAEHPMWQERAGWDKYPHPSAITSALSALEREAMITRRDGIYHPTPKGSARGQQVLEQLAARVAGPSAHDERLAAERAAERQLEDQMAEA</sequence>
<evidence type="ECO:0000313" key="5">
    <source>
        <dbReference type="Proteomes" id="UP000295626"/>
    </source>
</evidence>
<name>A0ABY2DL09_9ACTN</name>
<protein>
    <submittedName>
        <fullName evidence="4">Uncharacterized protein</fullName>
    </submittedName>
</protein>
<feature type="coiled-coil region" evidence="1">
    <location>
        <begin position="289"/>
        <end position="330"/>
    </location>
</feature>
<feature type="transmembrane region" description="Helical" evidence="3">
    <location>
        <begin position="182"/>
        <end position="204"/>
    </location>
</feature>
<dbReference type="EMBL" id="SMKE01000037">
    <property type="protein sequence ID" value="TDC01685.1"/>
    <property type="molecule type" value="Genomic_DNA"/>
</dbReference>
<comment type="caution">
    <text evidence="4">The sequence shown here is derived from an EMBL/GenBank/DDBJ whole genome shotgun (WGS) entry which is preliminary data.</text>
</comment>
<evidence type="ECO:0000313" key="4">
    <source>
        <dbReference type="EMBL" id="TDC01685.1"/>
    </source>
</evidence>
<dbReference type="Proteomes" id="UP000295626">
    <property type="component" value="Unassembled WGS sequence"/>
</dbReference>
<keyword evidence="5" id="KW-1185">Reference proteome</keyword>
<keyword evidence="1" id="KW-0175">Coiled coil</keyword>
<feature type="transmembrane region" description="Helical" evidence="3">
    <location>
        <begin position="156"/>
        <end position="176"/>
    </location>
</feature>
<reference evidence="4 5" key="1">
    <citation type="submission" date="2019-02" db="EMBL/GenBank/DDBJ databases">
        <title>Draft genome sequences of novel Actinobacteria.</title>
        <authorList>
            <person name="Sahin N."/>
            <person name="Ay H."/>
            <person name="Saygin H."/>
        </authorList>
    </citation>
    <scope>NUCLEOTIDE SEQUENCE [LARGE SCALE GENOMIC DNA]</scope>
    <source>
        <strain evidence="4 5">JCM 30529</strain>
    </source>
</reference>